<protein>
    <submittedName>
        <fullName evidence="1">Uncharacterized protein</fullName>
    </submittedName>
</protein>
<dbReference type="SUPFAM" id="SSF48452">
    <property type="entry name" value="TPR-like"/>
    <property type="match status" value="1"/>
</dbReference>
<evidence type="ECO:0000313" key="2">
    <source>
        <dbReference type="Proteomes" id="UP000194733"/>
    </source>
</evidence>
<dbReference type="AlphaFoldDB" id="A0A9Q5SMK2"/>
<dbReference type="Gene3D" id="1.25.40.10">
    <property type="entry name" value="Tetratricopeptide repeat domain"/>
    <property type="match status" value="1"/>
</dbReference>
<dbReference type="EMBL" id="NFCY01000004">
    <property type="protein sequence ID" value="OTX56306.1"/>
    <property type="molecule type" value="Genomic_DNA"/>
</dbReference>
<dbReference type="SUPFAM" id="SSF47413">
    <property type="entry name" value="lambda repressor-like DNA-binding domains"/>
    <property type="match status" value="1"/>
</dbReference>
<sequence length="388" mass="45612">MKSAVNTLPLLQEINVDKKKRKITNEQIADLLAVSKGFVSQVFSGKSRITFMDFVKMVRYIYQDEERERRLILEFCTGTTKPLNLCVAMEFASVEREYDLLNFLVQKGLNHRNAMVKECATFYDYIYKRFKGKLQGNKLWSAIMNEKKKPSYMEMKSLHALIIMYSFIDAAEYNSLLKFSPMDHIEVTEKEKKINDEYMRGSYEIRVKELQVIAHLMNNDVNESRRVAVQAITHENAKDFPAFTASIYHYLGQSYLHEDVNKAIEWVEKAKELLELHKTDKFDRNIQTFNETLDFIKIESEIDLHKIVPRSLGEMAHLFIKLNRKEEAAKILNQRLEEDKDAAGQPYYYYYLGLATGDKKFFEKSRVLFEQHGNRFYAELPNKYLKGL</sequence>
<proteinExistence type="predicted"/>
<dbReference type="Pfam" id="PF22871">
    <property type="entry name" value="AimR"/>
    <property type="match status" value="1"/>
</dbReference>
<dbReference type="InterPro" id="IPR011990">
    <property type="entry name" value="TPR-like_helical_dom_sf"/>
</dbReference>
<comment type="caution">
    <text evidence="1">The sequence shown here is derived from an EMBL/GenBank/DDBJ whole genome shotgun (WGS) entry which is preliminary data.</text>
</comment>
<dbReference type="GO" id="GO:0003677">
    <property type="term" value="F:DNA binding"/>
    <property type="evidence" value="ECO:0007669"/>
    <property type="project" value="InterPro"/>
</dbReference>
<dbReference type="NCBIfam" id="NF038310">
    <property type="entry name" value="lysogeny_AimR"/>
    <property type="match status" value="1"/>
</dbReference>
<accession>A0A9Q5SMK2</accession>
<dbReference type="InterPro" id="IPR010982">
    <property type="entry name" value="Lambda_DNA-bd_dom_sf"/>
</dbReference>
<reference evidence="1 2" key="1">
    <citation type="submission" date="2016-10" db="EMBL/GenBank/DDBJ databases">
        <title>Comparative genomics of Bacillus thuringiensis reveals a path to pathogens against multiple invertebrate hosts.</title>
        <authorList>
            <person name="Zheng J."/>
            <person name="Gao Q."/>
            <person name="Liu H."/>
            <person name="Peng D."/>
            <person name="Ruan L."/>
            <person name="Sun M."/>
        </authorList>
    </citation>
    <scope>NUCLEOTIDE SEQUENCE [LARGE SCALE GENOMIC DNA]</scope>
    <source>
        <strain evidence="1">BGSC 4BB1</strain>
    </source>
</reference>
<dbReference type="InterPro" id="IPR047705">
    <property type="entry name" value="AimR-like"/>
</dbReference>
<name>A0A9Q5SMK2_BACTU</name>
<organism evidence="1 2">
    <name type="scientific">Bacillus thuringiensis serovar sooncheon</name>
    <dbReference type="NCBI Taxonomy" id="180891"/>
    <lineage>
        <taxon>Bacteria</taxon>
        <taxon>Bacillati</taxon>
        <taxon>Bacillota</taxon>
        <taxon>Bacilli</taxon>
        <taxon>Bacillales</taxon>
        <taxon>Bacillaceae</taxon>
        <taxon>Bacillus</taxon>
        <taxon>Bacillus cereus group</taxon>
    </lineage>
</organism>
<dbReference type="Proteomes" id="UP000194733">
    <property type="component" value="Unassembled WGS sequence"/>
</dbReference>
<evidence type="ECO:0000313" key="1">
    <source>
        <dbReference type="EMBL" id="OTX56306.1"/>
    </source>
</evidence>
<gene>
    <name evidence="1" type="ORF">BK724_00110</name>
</gene>